<evidence type="ECO:0000313" key="5">
    <source>
        <dbReference type="Proteomes" id="UP000051913"/>
    </source>
</evidence>
<gene>
    <name evidence="4" type="ORF">CP49_31220</name>
</gene>
<comment type="caution">
    <text evidence="4">The sequence shown here is derived from an EMBL/GenBank/DDBJ whole genome shotgun (WGS) entry which is preliminary data.</text>
</comment>
<name>A0A0R3KZ03_9BRAD</name>
<feature type="transmembrane region" description="Helical" evidence="2">
    <location>
        <begin position="32"/>
        <end position="49"/>
    </location>
</feature>
<proteinExistence type="predicted"/>
<accession>A0A0R3KZ03</accession>
<feature type="transmembrane region" description="Helical" evidence="2">
    <location>
        <begin position="223"/>
        <end position="249"/>
    </location>
</feature>
<dbReference type="InterPro" id="IPR002641">
    <property type="entry name" value="PNPLA_dom"/>
</dbReference>
<evidence type="ECO:0000259" key="3">
    <source>
        <dbReference type="Pfam" id="PF01734"/>
    </source>
</evidence>
<dbReference type="RefSeq" id="WP_057853584.1">
    <property type="nucleotide sequence ID" value="NZ_LLXX01000162.1"/>
</dbReference>
<sequence>MNSFQTRKQSFTRWLGHIIECIKDFYRPLEDLRIIFLSLLAGGFVLLYLDQGRDVIRGLVDSANAVIMNWPPQGDVLPVILRWVAFMLACVWSGINAWYWANLLYKTDSNRKQQQPRWFLYVRRTFGVLPLLAALVAMPLSARHGVDDTWFGMVCFAIAIALLLWFFAYRTTWFDERRVPKAYEKVDPDNNLVQGDRWFIRATLAISALILVSLLIPHWRTNFAWLFGPAALAYGAIGCIVPVTSYLIWKTRSQKIPVIMLGGLAFVLFSLLNDNHKVRSIDVPIQTVNRPTVEQALRRWEQGRSSNEPLVLVATAGGASRAAYWTGTVLRALDDRSNGQFSDHVFAISSVSGGALGAIGYAAWLADRPLDSESSPAAAKARLNFVQTFFGQDYLGPAVGALLFPDLIQRFLPAPLFPDRAASLEEAFELGWQQSATRCTEQPCPKSTRLADEYTQIWSKSRLHEDSGRWVPIVLANGTHVETGKRIITAPVRIDTSVFEDTYDFYQLAPAQIRASTAVLNSARFTVVSPPGRLMRGDVITGRIIDGGYFENGGMETVYDLARYLQRAMQPKRPIIIVEILNDDTMSSEDLRRHNENAAVPIEPPPTSEWPSPLLLEATSIIGGLYHTRSARAVLGAKRISDATASGLSDTKFYSFDLRTLNKGWYTAMSWALSLGTRDAMDVALNVTEQQIGDFLKDRNYTEKMQRTLTEDLLEVLGNSKENNRQLDAVLGALNANIKSQGAEPVTAAKRK</sequence>
<organism evidence="4 5">
    <name type="scientific">Bradyrhizobium valentinum</name>
    <dbReference type="NCBI Taxonomy" id="1518501"/>
    <lineage>
        <taxon>Bacteria</taxon>
        <taxon>Pseudomonadati</taxon>
        <taxon>Pseudomonadota</taxon>
        <taxon>Alphaproteobacteria</taxon>
        <taxon>Hyphomicrobiales</taxon>
        <taxon>Nitrobacteraceae</taxon>
        <taxon>Bradyrhizobium</taxon>
    </lineage>
</organism>
<feature type="domain" description="PNPLA" evidence="3">
    <location>
        <begin position="316"/>
        <end position="554"/>
    </location>
</feature>
<dbReference type="STRING" id="1518501.CQ10_03050"/>
<feature type="transmembrane region" description="Helical" evidence="2">
    <location>
        <begin position="80"/>
        <end position="101"/>
    </location>
</feature>
<keyword evidence="5" id="KW-1185">Reference proteome</keyword>
<dbReference type="GO" id="GO:0006629">
    <property type="term" value="P:lipid metabolic process"/>
    <property type="evidence" value="ECO:0007669"/>
    <property type="project" value="UniProtKB-KW"/>
</dbReference>
<evidence type="ECO:0000256" key="1">
    <source>
        <dbReference type="ARBA" id="ARBA00023098"/>
    </source>
</evidence>
<evidence type="ECO:0000256" key="2">
    <source>
        <dbReference type="SAM" id="Phobius"/>
    </source>
</evidence>
<dbReference type="EMBL" id="LLXX01000162">
    <property type="protein sequence ID" value="KRR00897.1"/>
    <property type="molecule type" value="Genomic_DNA"/>
</dbReference>
<feature type="transmembrane region" description="Helical" evidence="2">
    <location>
        <begin position="121"/>
        <end position="138"/>
    </location>
</feature>
<keyword evidence="2" id="KW-0472">Membrane</keyword>
<dbReference type="OrthoDB" id="581211at2"/>
<keyword evidence="1" id="KW-0443">Lipid metabolism</keyword>
<keyword evidence="2" id="KW-0812">Transmembrane</keyword>
<evidence type="ECO:0000313" key="4">
    <source>
        <dbReference type="EMBL" id="KRR00897.1"/>
    </source>
</evidence>
<feature type="transmembrane region" description="Helical" evidence="2">
    <location>
        <begin position="150"/>
        <end position="169"/>
    </location>
</feature>
<dbReference type="AlphaFoldDB" id="A0A0R3KZ03"/>
<feature type="transmembrane region" description="Helical" evidence="2">
    <location>
        <begin position="198"/>
        <end position="217"/>
    </location>
</feature>
<reference evidence="4 5" key="1">
    <citation type="submission" date="2014-03" db="EMBL/GenBank/DDBJ databases">
        <title>Bradyrhizobium valentinum sp. nov., isolated from effective nodules of Lupinus mariae-josephae, a lupine endemic of basic-lime soils in Eastern Spain.</title>
        <authorList>
            <person name="Duran D."/>
            <person name="Rey L."/>
            <person name="Navarro A."/>
            <person name="Busquets A."/>
            <person name="Imperial J."/>
            <person name="Ruiz-Argueso T."/>
        </authorList>
    </citation>
    <scope>NUCLEOTIDE SEQUENCE [LARGE SCALE GENOMIC DNA]</scope>
    <source>
        <strain evidence="4 5">LmjM3</strain>
    </source>
</reference>
<dbReference type="Proteomes" id="UP000051913">
    <property type="component" value="Unassembled WGS sequence"/>
</dbReference>
<protein>
    <recommendedName>
        <fullName evidence="3">PNPLA domain-containing protein</fullName>
    </recommendedName>
</protein>
<dbReference type="Pfam" id="PF01734">
    <property type="entry name" value="Patatin"/>
    <property type="match status" value="1"/>
</dbReference>
<feature type="transmembrane region" description="Helical" evidence="2">
    <location>
        <begin position="256"/>
        <end position="272"/>
    </location>
</feature>
<keyword evidence="2" id="KW-1133">Transmembrane helix</keyword>
<dbReference type="InterPro" id="IPR016035">
    <property type="entry name" value="Acyl_Trfase/lysoPLipase"/>
</dbReference>
<dbReference type="SUPFAM" id="SSF52151">
    <property type="entry name" value="FabD/lysophospholipase-like"/>
    <property type="match status" value="1"/>
</dbReference>